<dbReference type="RefSeq" id="WP_357782832.1">
    <property type="nucleotide sequence ID" value="NZ_JBFAKC010000004.1"/>
</dbReference>
<protein>
    <recommendedName>
        <fullName evidence="1">Flavodoxin-like domain-containing protein</fullName>
    </recommendedName>
</protein>
<evidence type="ECO:0000313" key="3">
    <source>
        <dbReference type="Proteomes" id="UP001551695"/>
    </source>
</evidence>
<accession>A0ABV3FS84</accession>
<name>A0ABV3FS84_9NOCA</name>
<feature type="domain" description="Flavodoxin-like" evidence="1">
    <location>
        <begin position="3"/>
        <end position="164"/>
    </location>
</feature>
<sequence length="175" mass="18882">MHARVVYESLFGSTAEFAEAVAAGLRAYGTVEVMNVVAAGEQPEPTVDLLVVGARTHLFGMSGTRERRIATHRTSAPIVIDLGIREWLADAHAPAPGTRAAAFETRVVHLLPFPGSAVHSIGKQLRRLGYQLVGDPAEFLVYNVLGPASAKELKRAKAWGERIGRTEVDRPAHPL</sequence>
<dbReference type="SUPFAM" id="SSF52218">
    <property type="entry name" value="Flavoproteins"/>
    <property type="match status" value="1"/>
</dbReference>
<evidence type="ECO:0000259" key="1">
    <source>
        <dbReference type="PROSITE" id="PS50902"/>
    </source>
</evidence>
<dbReference type="EMBL" id="JBFAKC010000004">
    <property type="protein sequence ID" value="MEV0708287.1"/>
    <property type="molecule type" value="Genomic_DNA"/>
</dbReference>
<organism evidence="2 3">
    <name type="scientific">Nocardia aurea</name>
    <dbReference type="NCBI Taxonomy" id="2144174"/>
    <lineage>
        <taxon>Bacteria</taxon>
        <taxon>Bacillati</taxon>
        <taxon>Actinomycetota</taxon>
        <taxon>Actinomycetes</taxon>
        <taxon>Mycobacteriales</taxon>
        <taxon>Nocardiaceae</taxon>
        <taxon>Nocardia</taxon>
    </lineage>
</organism>
<dbReference type="InterPro" id="IPR001226">
    <property type="entry name" value="Flavodoxin_CS"/>
</dbReference>
<proteinExistence type="predicted"/>
<dbReference type="Gene3D" id="3.40.50.360">
    <property type="match status" value="1"/>
</dbReference>
<dbReference type="InterPro" id="IPR029039">
    <property type="entry name" value="Flavoprotein-like_sf"/>
</dbReference>
<comment type="caution">
    <text evidence="2">The sequence shown here is derived from an EMBL/GenBank/DDBJ whole genome shotgun (WGS) entry which is preliminary data.</text>
</comment>
<dbReference type="Proteomes" id="UP001551695">
    <property type="component" value="Unassembled WGS sequence"/>
</dbReference>
<dbReference type="PROSITE" id="PS00201">
    <property type="entry name" value="FLAVODOXIN"/>
    <property type="match status" value="1"/>
</dbReference>
<evidence type="ECO:0000313" key="2">
    <source>
        <dbReference type="EMBL" id="MEV0708287.1"/>
    </source>
</evidence>
<reference evidence="2 3" key="1">
    <citation type="submission" date="2024-06" db="EMBL/GenBank/DDBJ databases">
        <title>The Natural Products Discovery Center: Release of the First 8490 Sequenced Strains for Exploring Actinobacteria Biosynthetic Diversity.</title>
        <authorList>
            <person name="Kalkreuter E."/>
            <person name="Kautsar S.A."/>
            <person name="Yang D."/>
            <person name="Bader C.D."/>
            <person name="Teijaro C.N."/>
            <person name="Fluegel L."/>
            <person name="Davis C.M."/>
            <person name="Simpson J.R."/>
            <person name="Lauterbach L."/>
            <person name="Steele A.D."/>
            <person name="Gui C."/>
            <person name="Meng S."/>
            <person name="Li G."/>
            <person name="Viehrig K."/>
            <person name="Ye F."/>
            <person name="Su P."/>
            <person name="Kiefer A.F."/>
            <person name="Nichols A."/>
            <person name="Cepeda A.J."/>
            <person name="Yan W."/>
            <person name="Fan B."/>
            <person name="Jiang Y."/>
            <person name="Adhikari A."/>
            <person name="Zheng C.-J."/>
            <person name="Schuster L."/>
            <person name="Cowan T.M."/>
            <person name="Smanski M.J."/>
            <person name="Chevrette M.G."/>
            <person name="De Carvalho L.P.S."/>
            <person name="Shen B."/>
        </authorList>
    </citation>
    <scope>NUCLEOTIDE SEQUENCE [LARGE SCALE GENOMIC DNA]</scope>
    <source>
        <strain evidence="2 3">NPDC050403</strain>
    </source>
</reference>
<dbReference type="PROSITE" id="PS50902">
    <property type="entry name" value="FLAVODOXIN_LIKE"/>
    <property type="match status" value="1"/>
</dbReference>
<keyword evidence="3" id="KW-1185">Reference proteome</keyword>
<gene>
    <name evidence="2" type="ORF">AB0I48_12030</name>
</gene>
<dbReference type="InterPro" id="IPR008254">
    <property type="entry name" value="Flavodoxin/NO_synth"/>
</dbReference>